<reference evidence="1" key="1">
    <citation type="submission" date="2020-05" db="EMBL/GenBank/DDBJ databases">
        <title>WGS assembly of Panicum virgatum.</title>
        <authorList>
            <person name="Lovell J.T."/>
            <person name="Jenkins J."/>
            <person name="Shu S."/>
            <person name="Juenger T.E."/>
            <person name="Schmutz J."/>
        </authorList>
    </citation>
    <scope>NUCLEOTIDE SEQUENCE</scope>
    <source>
        <strain evidence="1">AP13</strain>
    </source>
</reference>
<comment type="caution">
    <text evidence="1">The sequence shown here is derived from an EMBL/GenBank/DDBJ whole genome shotgun (WGS) entry which is preliminary data.</text>
</comment>
<accession>A0A8T0W696</accession>
<sequence length="157" mass="18598">MLARHAFKTRRLIHTTVIILNFTMKRVPSEEKDTALCVFCGPFGFWRVHEIVNRDLYVHICVVTHTTNYMYTLGINNPENQLFKIMYFFPAIPRTNMCVPCICLDSVIGRSSYSVFSFLCTCLDSVIREIQYFFLFVYMYEFSNQESIFLCVHVWIR</sequence>
<dbReference type="AlphaFoldDB" id="A0A8T0W696"/>
<gene>
    <name evidence="1" type="ORF">PVAP13_2KG331101</name>
</gene>
<protein>
    <submittedName>
        <fullName evidence="1">Uncharacterized protein</fullName>
    </submittedName>
</protein>
<dbReference type="Proteomes" id="UP000823388">
    <property type="component" value="Chromosome 2K"/>
</dbReference>
<organism evidence="1 2">
    <name type="scientific">Panicum virgatum</name>
    <name type="common">Blackwell switchgrass</name>
    <dbReference type="NCBI Taxonomy" id="38727"/>
    <lineage>
        <taxon>Eukaryota</taxon>
        <taxon>Viridiplantae</taxon>
        <taxon>Streptophyta</taxon>
        <taxon>Embryophyta</taxon>
        <taxon>Tracheophyta</taxon>
        <taxon>Spermatophyta</taxon>
        <taxon>Magnoliopsida</taxon>
        <taxon>Liliopsida</taxon>
        <taxon>Poales</taxon>
        <taxon>Poaceae</taxon>
        <taxon>PACMAD clade</taxon>
        <taxon>Panicoideae</taxon>
        <taxon>Panicodae</taxon>
        <taxon>Paniceae</taxon>
        <taxon>Panicinae</taxon>
        <taxon>Panicum</taxon>
        <taxon>Panicum sect. Hiantes</taxon>
    </lineage>
</organism>
<evidence type="ECO:0000313" key="1">
    <source>
        <dbReference type="EMBL" id="KAG2643090.1"/>
    </source>
</evidence>
<dbReference type="EMBL" id="CM029039">
    <property type="protein sequence ID" value="KAG2643090.1"/>
    <property type="molecule type" value="Genomic_DNA"/>
</dbReference>
<name>A0A8T0W696_PANVG</name>
<evidence type="ECO:0000313" key="2">
    <source>
        <dbReference type="Proteomes" id="UP000823388"/>
    </source>
</evidence>
<keyword evidence="2" id="KW-1185">Reference proteome</keyword>
<proteinExistence type="predicted"/>